<evidence type="ECO:0000259" key="1">
    <source>
        <dbReference type="Pfam" id="PF12680"/>
    </source>
</evidence>
<dbReference type="PROSITE" id="PS51257">
    <property type="entry name" value="PROKAR_LIPOPROTEIN"/>
    <property type="match status" value="1"/>
</dbReference>
<gene>
    <name evidence="2" type="ORF">GWO12_16325</name>
</gene>
<sequence length="197" mass="21993">MTKPLSKLLVICHITAIGLACSDQAPSTAEIFERYIAASNAHDLETLERMTADDIVWQLGPWTLVGKEEALRPHYADLVNHTVLEAREVVVRGDTVECTLVERSDATRAYGPDSLITHARYVFEEGLVVKKEPWAPSPSLMELNGRSEPFRRWVREQHPEALAVIVDSTGTPRWTRSAVDIVHELREAWVATGKPGS</sequence>
<dbReference type="Gene3D" id="3.10.450.50">
    <property type="match status" value="1"/>
</dbReference>
<evidence type="ECO:0000313" key="3">
    <source>
        <dbReference type="Proteomes" id="UP000702544"/>
    </source>
</evidence>
<proteinExistence type="predicted"/>
<dbReference type="SUPFAM" id="SSF54427">
    <property type="entry name" value="NTF2-like"/>
    <property type="match status" value="1"/>
</dbReference>
<dbReference type="Proteomes" id="UP000702544">
    <property type="component" value="Unassembled WGS sequence"/>
</dbReference>
<dbReference type="Pfam" id="PF12680">
    <property type="entry name" value="SnoaL_2"/>
    <property type="match status" value="1"/>
</dbReference>
<reference evidence="2 3" key="1">
    <citation type="submission" date="2020-01" db="EMBL/GenBank/DDBJ databases">
        <title>Genomes assembled from Gulf of Kutch pelagic sediment metagenomes.</title>
        <authorList>
            <person name="Chandrashekar M."/>
            <person name="Mahajan M.S."/>
            <person name="Dave K.J."/>
            <person name="Vatsa P."/>
            <person name="Nathani N.M."/>
        </authorList>
    </citation>
    <scope>NUCLEOTIDE SEQUENCE [LARGE SCALE GENOMIC DNA]</scope>
    <source>
        <strain evidence="2">KS3-K002</strain>
    </source>
</reference>
<organism evidence="2 3">
    <name type="scientific">Candidatus Kutchimonas denitrificans</name>
    <dbReference type="NCBI Taxonomy" id="3056748"/>
    <lineage>
        <taxon>Bacteria</taxon>
        <taxon>Pseudomonadati</taxon>
        <taxon>Gemmatimonadota</taxon>
        <taxon>Gemmatimonadia</taxon>
        <taxon>Candidatus Palauibacterales</taxon>
        <taxon>Candidatus Palauibacteraceae</taxon>
        <taxon>Candidatus Kutchimonas</taxon>
    </lineage>
</organism>
<dbReference type="EMBL" id="JAACAK010000137">
    <property type="protein sequence ID" value="NIR76648.1"/>
    <property type="molecule type" value="Genomic_DNA"/>
</dbReference>
<name>A0AAE4ZBE9_9BACT</name>
<accession>A0AAE4ZBE9</accession>
<dbReference type="InterPro" id="IPR037401">
    <property type="entry name" value="SnoaL-like"/>
</dbReference>
<protein>
    <submittedName>
        <fullName evidence="2">Nuclear transport factor 2 family protein</fullName>
    </submittedName>
</protein>
<comment type="caution">
    <text evidence="2">The sequence shown here is derived from an EMBL/GenBank/DDBJ whole genome shotgun (WGS) entry which is preliminary data.</text>
</comment>
<dbReference type="AlphaFoldDB" id="A0AAE4ZBE9"/>
<feature type="domain" description="SnoaL-like" evidence="1">
    <location>
        <begin position="33"/>
        <end position="128"/>
    </location>
</feature>
<evidence type="ECO:0000313" key="2">
    <source>
        <dbReference type="EMBL" id="NIR76648.1"/>
    </source>
</evidence>
<dbReference type="InterPro" id="IPR032710">
    <property type="entry name" value="NTF2-like_dom_sf"/>
</dbReference>